<dbReference type="EMBL" id="PIXR01000091">
    <property type="protein sequence ID" value="TBU09234.1"/>
    <property type="molecule type" value="Genomic_DNA"/>
</dbReference>
<gene>
    <name evidence="1" type="ORF">CWI39_0091p0020</name>
</gene>
<reference evidence="1 2" key="1">
    <citation type="submission" date="2017-12" db="EMBL/GenBank/DDBJ databases">
        <authorList>
            <person name="Pombert J.-F."/>
            <person name="Haag K.L."/>
            <person name="Ebert D."/>
        </authorList>
    </citation>
    <scope>NUCLEOTIDE SEQUENCE [LARGE SCALE GENOMIC DNA]</scope>
    <source>
        <strain evidence="1">IL-BN-2</strain>
    </source>
</reference>
<protein>
    <submittedName>
        <fullName evidence="1">Uncharacterized protein</fullName>
    </submittedName>
</protein>
<dbReference type="Proteomes" id="UP000293045">
    <property type="component" value="Unassembled WGS sequence"/>
</dbReference>
<comment type="caution">
    <text evidence="1">The sequence shown here is derived from an EMBL/GenBank/DDBJ whole genome shotgun (WGS) entry which is preliminary data.</text>
</comment>
<dbReference type="VEuPathDB" id="MicrosporidiaDB:CWI39_0091p0020"/>
<organism evidence="1 2">
    <name type="scientific">Hamiltosporidium magnivora</name>
    <dbReference type="NCBI Taxonomy" id="148818"/>
    <lineage>
        <taxon>Eukaryota</taxon>
        <taxon>Fungi</taxon>
        <taxon>Fungi incertae sedis</taxon>
        <taxon>Microsporidia</taxon>
        <taxon>Dubosqiidae</taxon>
        <taxon>Hamiltosporidium</taxon>
    </lineage>
</organism>
<evidence type="ECO:0000313" key="2">
    <source>
        <dbReference type="Proteomes" id="UP000293045"/>
    </source>
</evidence>
<dbReference type="VEuPathDB" id="MicrosporidiaDB:CWI36_1031p0020"/>
<proteinExistence type="predicted"/>
<dbReference type="AlphaFoldDB" id="A0A4Q9LLU5"/>
<sequence>MLKYVFQDGNLILLENSKDSYDISFFDEHIPYKNLLIKNFKVFCCLENILNEPYFLNTFKVILNEMNIKSLIINGNIGGIIPYNKYHFRILSFGLLKSLVIANFDSPARSFLYELDSVIDKNIEFLSLRKLAISKYTVETLLMKEKLKGLVFNMVQSTENLYRIQYLSYSNLGLEYINFRYVLINNSWWNGFFRCGVAKKIIIEFDNLYTEKNFMDEFIKIESYRGVLNLQIRFFDVKILTDFCDSLSNFNDIKTSKLDRYVFDKETYDYLLRIVESMQQLENLTLIQVINDAKYYNFSLKHFNIKSLDLENCSLNNKIVLEDFLGISRSLSKLFLL</sequence>
<name>A0A4Q9LLU5_9MICR</name>
<evidence type="ECO:0000313" key="1">
    <source>
        <dbReference type="EMBL" id="TBU09234.1"/>
    </source>
</evidence>
<accession>A0A4Q9LLU5</accession>